<gene>
    <name evidence="1" type="ORF">SAMN06265373_10920</name>
</gene>
<reference evidence="1 2" key="1">
    <citation type="submission" date="2017-05" db="EMBL/GenBank/DDBJ databases">
        <authorList>
            <person name="Varghese N."/>
            <person name="Submissions S."/>
        </authorList>
    </citation>
    <scope>NUCLEOTIDE SEQUENCE [LARGE SCALE GENOMIC DNA]</scope>
    <source>
        <strain evidence="1 2">DSM 29734</strain>
    </source>
</reference>
<evidence type="ECO:0000313" key="1">
    <source>
        <dbReference type="EMBL" id="SMP33145.1"/>
    </source>
</evidence>
<keyword evidence="2" id="KW-1185">Reference proteome</keyword>
<organism evidence="1 2">
    <name type="scientific">Shimia sagamensis</name>
    <dbReference type="NCBI Taxonomy" id="1566352"/>
    <lineage>
        <taxon>Bacteria</taxon>
        <taxon>Pseudomonadati</taxon>
        <taxon>Pseudomonadota</taxon>
        <taxon>Alphaproteobacteria</taxon>
        <taxon>Rhodobacterales</taxon>
        <taxon>Roseobacteraceae</taxon>
    </lineage>
</organism>
<dbReference type="InterPro" id="IPR008948">
    <property type="entry name" value="L-Aspartase-like"/>
</dbReference>
<dbReference type="SUPFAM" id="SSF48557">
    <property type="entry name" value="L-aspartase-like"/>
    <property type="match status" value="1"/>
</dbReference>
<dbReference type="Gene3D" id="1.10.275.10">
    <property type="entry name" value="Fumarase/aspartase (N-terminal domain)"/>
    <property type="match status" value="1"/>
</dbReference>
<dbReference type="RefSeq" id="WP_283427528.1">
    <property type="nucleotide sequence ID" value="NZ_FXTY01000009.1"/>
</dbReference>
<dbReference type="EMBL" id="FXTY01000009">
    <property type="protein sequence ID" value="SMP33145.1"/>
    <property type="molecule type" value="Genomic_DNA"/>
</dbReference>
<dbReference type="Proteomes" id="UP001157961">
    <property type="component" value="Unassembled WGS sequence"/>
</dbReference>
<protein>
    <submittedName>
        <fullName evidence="1">Uncharacterized protein</fullName>
    </submittedName>
</protein>
<dbReference type="InterPro" id="IPR024083">
    <property type="entry name" value="Fumarase/histidase_N"/>
</dbReference>
<comment type="caution">
    <text evidence="1">The sequence shown here is derived from an EMBL/GenBank/DDBJ whole genome shotgun (WGS) entry which is preliminary data.</text>
</comment>
<proteinExistence type="predicted"/>
<accession>A0ABY1PHP5</accession>
<evidence type="ECO:0000313" key="2">
    <source>
        <dbReference type="Proteomes" id="UP001157961"/>
    </source>
</evidence>
<name>A0ABY1PHP5_9RHOB</name>
<sequence>MTASVFDSPMFTKLYPVGEAGRLFTHSAEIRAALLVLGTLAEAQGARGDIPQDSAYFIHRSSMEVQVDPAGLANEMAQDGTYIPGMVAAFAKAMEAPPHSQHLMHNTDPQDVADTALILRLRQLLAQAETALKALPDSNAQTQLLAELPMLKETCLRVAFKDAPEIGAAIAEALKLGAPQDARAPIRAVANWLTLAGDTAADTAPNTATSTALRAQLLGLNALLQETSCAASEPLYLPQIALSSLSLLLMATAS</sequence>